<feature type="binding site" evidence="8">
    <location>
        <position position="51"/>
    </location>
    <ligand>
        <name>Zn(2+)</name>
        <dbReference type="ChEBI" id="CHEBI:29105"/>
        <label>2</label>
    </ligand>
</feature>
<dbReference type="InterPro" id="IPR001952">
    <property type="entry name" value="Alkaline_phosphatase"/>
</dbReference>
<keyword evidence="10" id="KW-0732">Signal</keyword>
<comment type="cofactor">
    <cofactor evidence="8">
        <name>Zn(2+)</name>
        <dbReference type="ChEBI" id="CHEBI:29105"/>
    </cofactor>
    <text evidence="8">Binds 2 Zn(2+) ions.</text>
</comment>
<dbReference type="Proteomes" id="UP000253314">
    <property type="component" value="Unassembled WGS sequence"/>
</dbReference>
<evidence type="ECO:0000256" key="6">
    <source>
        <dbReference type="ARBA" id="ARBA00022842"/>
    </source>
</evidence>
<dbReference type="Pfam" id="PF00245">
    <property type="entry name" value="Alk_phosphatase"/>
    <property type="match status" value="1"/>
</dbReference>
<evidence type="ECO:0000256" key="2">
    <source>
        <dbReference type="ARBA" id="ARBA00022553"/>
    </source>
</evidence>
<dbReference type="PANTHER" id="PTHR11596:SF5">
    <property type="entry name" value="ALKALINE PHOSPHATASE"/>
    <property type="match status" value="1"/>
</dbReference>
<dbReference type="PRINTS" id="PR00113">
    <property type="entry name" value="ALKPHPHTASE"/>
</dbReference>
<feature type="binding site" evidence="8">
    <location>
        <position position="153"/>
    </location>
    <ligand>
        <name>Mg(2+)</name>
        <dbReference type="ChEBI" id="CHEBI:18420"/>
    </ligand>
</feature>
<protein>
    <submittedName>
        <fullName evidence="12">Alkaline phosphatase</fullName>
    </submittedName>
</protein>
<evidence type="ECO:0000256" key="1">
    <source>
        <dbReference type="ARBA" id="ARBA00005984"/>
    </source>
</evidence>
<keyword evidence="4" id="KW-0378">Hydrolase</keyword>
<evidence type="ECO:0000256" key="5">
    <source>
        <dbReference type="ARBA" id="ARBA00022833"/>
    </source>
</evidence>
<feature type="chain" id="PRO_5039604041" evidence="10">
    <location>
        <begin position="23"/>
        <end position="587"/>
    </location>
</feature>
<evidence type="ECO:0000256" key="10">
    <source>
        <dbReference type="SAM" id="SignalP"/>
    </source>
</evidence>
<dbReference type="InterPro" id="IPR036582">
    <property type="entry name" value="Mao_N_sf"/>
</dbReference>
<proteinExistence type="inferred from homology"/>
<keyword evidence="13" id="KW-1185">Reference proteome</keyword>
<evidence type="ECO:0000256" key="8">
    <source>
        <dbReference type="PIRSR" id="PIRSR601952-2"/>
    </source>
</evidence>
<dbReference type="GO" id="GO:0004035">
    <property type="term" value="F:alkaline phosphatase activity"/>
    <property type="evidence" value="ECO:0007669"/>
    <property type="project" value="TreeGrafter"/>
</dbReference>
<feature type="binding site" evidence="8">
    <location>
        <position position="283"/>
    </location>
    <ligand>
        <name>Zn(2+)</name>
        <dbReference type="ChEBI" id="CHEBI:29105"/>
        <label>2</label>
    </ligand>
</feature>
<gene>
    <name evidence="12" type="ORF">DS031_19875</name>
</gene>
<sequence length="587" mass="64702">MFKQRLAKKLLPLAVMSTVAFTSLTGNPVSVDAKEANKTPEIKNVILLIGDGMGPIYNSAYRSLKDDKSTPMMENTAFDDYLVGMQSVYSWDKEESIPDSAATATSMAAGIKTYNNAIAVDMNKQEVKTVLEQAKEDGKATGLVATSQVNHATPASFGAHDESRHNYNDIADDYYDELVNDEHKIDVILGGGTSYFEREDRNLADEFKQDGYSYVKTRDELLNDTNEQILGLFAPKGLDKMIDRPDTMPSLVEMTETAIERLNKDEDGFFLMVEGSQIDWAGHDNDVVAAMSEMEDFEQAFKAAIEFAKQDKHTLVITTADHSTGGMAMGRDGVYKWEPETLKQAKRTPDYMAAQIVNGADVEATLTENIGFKLTAEEIQSVKDAAAAEGATSVSIDDAIEKIFDLRSGTAWTTGGHTGEDVIVYAYGPQSQLFAGKIDNTDVGKHVFNILEENKTANDDKKEENNGNETEQKIGIFINGQLKIVNDHPMIKHGRTLLPVRSIFEELGSTVEWDQSTQTVTIVNGDTTLTLKVNSKVAMKNNAKMELEADPEVVKGKTMIPLRFIAEALGAEVKWDSKTNNIYITTK</sequence>
<name>A0A366XPH7_9BACI</name>
<feature type="domain" description="Copper amine oxidase-like N-terminal" evidence="11">
    <location>
        <begin position="478"/>
        <end position="584"/>
    </location>
</feature>
<feature type="binding site" evidence="8">
    <location>
        <position position="321"/>
    </location>
    <ligand>
        <name>Zn(2+)</name>
        <dbReference type="ChEBI" id="CHEBI:29105"/>
        <label>2</label>
    </ligand>
</feature>
<dbReference type="Gene3D" id="3.30.457.10">
    <property type="entry name" value="Copper amine oxidase-like, N-terminal domain"/>
    <property type="match status" value="1"/>
</dbReference>
<organism evidence="12 13">
    <name type="scientific">Bacillus taeanensis</name>
    <dbReference type="NCBI Taxonomy" id="273032"/>
    <lineage>
        <taxon>Bacteria</taxon>
        <taxon>Bacillati</taxon>
        <taxon>Bacillota</taxon>
        <taxon>Bacilli</taxon>
        <taxon>Bacillales</taxon>
        <taxon>Bacillaceae</taxon>
        <taxon>Bacillus</taxon>
    </lineage>
</organism>
<feature type="binding site" evidence="8">
    <location>
        <position position="51"/>
    </location>
    <ligand>
        <name>Mg(2+)</name>
        <dbReference type="ChEBI" id="CHEBI:18420"/>
    </ligand>
</feature>
<dbReference type="Pfam" id="PF07833">
    <property type="entry name" value="Cu_amine_oxidN1"/>
    <property type="match status" value="1"/>
</dbReference>
<keyword evidence="3 8" id="KW-0479">Metal-binding</keyword>
<evidence type="ECO:0000256" key="3">
    <source>
        <dbReference type="ARBA" id="ARBA00022723"/>
    </source>
</evidence>
<accession>A0A366XPH7</accession>
<evidence type="ECO:0000256" key="4">
    <source>
        <dbReference type="ARBA" id="ARBA00022801"/>
    </source>
</evidence>
<feature type="binding site" evidence="8">
    <location>
        <position position="274"/>
    </location>
    <ligand>
        <name>Mg(2+)</name>
        <dbReference type="ChEBI" id="CHEBI:18420"/>
    </ligand>
</feature>
<comment type="cofactor">
    <cofactor evidence="8">
        <name>Mg(2+)</name>
        <dbReference type="ChEBI" id="CHEBI:18420"/>
    </cofactor>
    <text evidence="8">Binds 1 Mg(2+) ion.</text>
</comment>
<evidence type="ECO:0000259" key="11">
    <source>
        <dbReference type="Pfam" id="PF07833"/>
    </source>
</evidence>
<evidence type="ECO:0000256" key="9">
    <source>
        <dbReference type="RuleBase" id="RU003946"/>
    </source>
</evidence>
<dbReference type="InterPro" id="IPR012854">
    <property type="entry name" value="Cu_amine_oxidase-like_N"/>
</dbReference>
<dbReference type="InterPro" id="IPR018299">
    <property type="entry name" value="Alkaline_phosphatase_AS"/>
</dbReference>
<dbReference type="AlphaFoldDB" id="A0A366XPH7"/>
<evidence type="ECO:0000313" key="12">
    <source>
        <dbReference type="EMBL" id="RBW67807.1"/>
    </source>
</evidence>
<feature type="active site" description="Phosphoserine intermediate" evidence="7">
    <location>
        <position position="100"/>
    </location>
</feature>
<evidence type="ECO:0000313" key="13">
    <source>
        <dbReference type="Proteomes" id="UP000253314"/>
    </source>
</evidence>
<evidence type="ECO:0000256" key="7">
    <source>
        <dbReference type="PIRSR" id="PIRSR601952-1"/>
    </source>
</evidence>
<keyword evidence="5 8" id="KW-0862">Zinc</keyword>
<keyword evidence="2" id="KW-0597">Phosphoprotein</keyword>
<dbReference type="PROSITE" id="PS00123">
    <property type="entry name" value="ALKALINE_PHOSPHATASE"/>
    <property type="match status" value="1"/>
</dbReference>
<dbReference type="Gene3D" id="3.40.720.10">
    <property type="entry name" value="Alkaline Phosphatase, subunit A"/>
    <property type="match status" value="1"/>
</dbReference>
<comment type="caution">
    <text evidence="12">The sequence shown here is derived from an EMBL/GenBank/DDBJ whole genome shotgun (WGS) entry which is preliminary data.</text>
</comment>
<feature type="binding site" evidence="8">
    <location>
        <position position="322"/>
    </location>
    <ligand>
        <name>Zn(2+)</name>
        <dbReference type="ChEBI" id="CHEBI:29105"/>
        <label>2</label>
    </ligand>
</feature>
<dbReference type="SUPFAM" id="SSF53649">
    <property type="entry name" value="Alkaline phosphatase-like"/>
    <property type="match status" value="1"/>
</dbReference>
<dbReference type="CDD" id="cd16012">
    <property type="entry name" value="ALP"/>
    <property type="match status" value="1"/>
</dbReference>
<feature type="binding site" evidence="8">
    <location>
        <position position="279"/>
    </location>
    <ligand>
        <name>Zn(2+)</name>
        <dbReference type="ChEBI" id="CHEBI:29105"/>
        <label>2</label>
    </ligand>
</feature>
<feature type="binding site" evidence="8">
    <location>
        <position position="151"/>
    </location>
    <ligand>
        <name>Mg(2+)</name>
        <dbReference type="ChEBI" id="CHEBI:18420"/>
    </ligand>
</feature>
<dbReference type="SUPFAM" id="SSF55383">
    <property type="entry name" value="Copper amine oxidase, domain N"/>
    <property type="match status" value="1"/>
</dbReference>
<dbReference type="PANTHER" id="PTHR11596">
    <property type="entry name" value="ALKALINE PHOSPHATASE"/>
    <property type="match status" value="1"/>
</dbReference>
<dbReference type="OrthoDB" id="9794455at2"/>
<reference evidence="12 13" key="1">
    <citation type="submission" date="2018-07" db="EMBL/GenBank/DDBJ databases">
        <title>Lottiidibacillus patelloidae gen. nov., sp. nov., isolated from the intestinal tract of a marine limpet and the reclassification of B. taeanensis BH030017T, B. algicola KMM 3737T and B. hwajinpoensis SW-72T as genus Lottiidibacillus.</title>
        <authorList>
            <person name="Liu R."/>
            <person name="Huang Z."/>
        </authorList>
    </citation>
    <scope>NUCLEOTIDE SEQUENCE [LARGE SCALE GENOMIC DNA]</scope>
    <source>
        <strain evidence="12 13">BH030017</strain>
    </source>
</reference>
<comment type="similarity">
    <text evidence="1 9">Belongs to the alkaline phosphatase family.</text>
</comment>
<feature type="signal peptide" evidence="10">
    <location>
        <begin position="1"/>
        <end position="22"/>
    </location>
</feature>
<dbReference type="InterPro" id="IPR017850">
    <property type="entry name" value="Alkaline_phosphatase_core_sf"/>
</dbReference>
<keyword evidence="6 8" id="KW-0460">Magnesium</keyword>
<dbReference type="SMART" id="SM00098">
    <property type="entry name" value="alkPPc"/>
    <property type="match status" value="1"/>
</dbReference>
<dbReference type="Gene3D" id="1.10.60.40">
    <property type="match status" value="1"/>
</dbReference>
<feature type="binding site" evidence="8">
    <location>
        <position position="417"/>
    </location>
    <ligand>
        <name>Zn(2+)</name>
        <dbReference type="ChEBI" id="CHEBI:29105"/>
        <label>2</label>
    </ligand>
</feature>
<dbReference type="GO" id="GO:0046872">
    <property type="term" value="F:metal ion binding"/>
    <property type="evidence" value="ECO:0007669"/>
    <property type="project" value="UniProtKB-KW"/>
</dbReference>
<dbReference type="EMBL" id="QOCW01000029">
    <property type="protein sequence ID" value="RBW67807.1"/>
    <property type="molecule type" value="Genomic_DNA"/>
</dbReference>